<dbReference type="Proteomes" id="UP000001818">
    <property type="component" value="Chromosome"/>
</dbReference>
<evidence type="ECO:0000313" key="2">
    <source>
        <dbReference type="EMBL" id="ABE39570.1"/>
    </source>
</evidence>
<proteinExistence type="predicted"/>
<sequence length="112" mass="11991">MRASSPRMTILVSNSFKQPRLHALAAHRARVLPGEPPRNEGRRRAAKRGVGSLAIRSSPARGRRSRTARRLAARHLGDFGCQVRSSGSRELSGISPASAAPVQPTSSGSRSQ</sequence>
<feature type="compositionally biased region" description="Polar residues" evidence="1">
    <location>
        <begin position="103"/>
        <end position="112"/>
    </location>
</feature>
<feature type="compositionally biased region" description="Basic residues" evidence="1">
    <location>
        <begin position="61"/>
        <end position="73"/>
    </location>
</feature>
<gene>
    <name evidence="2" type="ordered locus">RPD_2338</name>
</gene>
<dbReference type="AlphaFoldDB" id="Q138B9"/>
<protein>
    <submittedName>
        <fullName evidence="2">Uncharacterized protein</fullName>
    </submittedName>
</protein>
<dbReference type="HOGENOM" id="CLU_2143915_0_0_5"/>
<dbReference type="EMBL" id="CP000283">
    <property type="protein sequence ID" value="ABE39570.1"/>
    <property type="molecule type" value="Genomic_DNA"/>
</dbReference>
<dbReference type="STRING" id="316057.RPD_2338"/>
<organism evidence="2 3">
    <name type="scientific">Rhodopseudomonas palustris (strain BisB5)</name>
    <dbReference type="NCBI Taxonomy" id="316057"/>
    <lineage>
        <taxon>Bacteria</taxon>
        <taxon>Pseudomonadati</taxon>
        <taxon>Pseudomonadota</taxon>
        <taxon>Alphaproteobacteria</taxon>
        <taxon>Hyphomicrobiales</taxon>
        <taxon>Nitrobacteraceae</taxon>
        <taxon>Rhodopseudomonas</taxon>
    </lineage>
</organism>
<evidence type="ECO:0000313" key="3">
    <source>
        <dbReference type="Proteomes" id="UP000001818"/>
    </source>
</evidence>
<evidence type="ECO:0000256" key="1">
    <source>
        <dbReference type="SAM" id="MobiDB-lite"/>
    </source>
</evidence>
<accession>Q138B9</accession>
<dbReference type="KEGG" id="rpd:RPD_2338"/>
<feature type="region of interest" description="Disordered" evidence="1">
    <location>
        <begin position="27"/>
        <end position="112"/>
    </location>
</feature>
<name>Q138B9_RHOPS</name>
<reference evidence="2 3" key="1">
    <citation type="submission" date="2006-03" db="EMBL/GenBank/DDBJ databases">
        <title>Complete sequence of Rhodopseudomonas palustris BisB5.</title>
        <authorList>
            <consortium name="US DOE Joint Genome Institute"/>
            <person name="Copeland A."/>
            <person name="Lucas S."/>
            <person name="Lapidus A."/>
            <person name="Barry K."/>
            <person name="Detter J.C."/>
            <person name="Glavina del Rio T."/>
            <person name="Hammon N."/>
            <person name="Israni S."/>
            <person name="Dalin E."/>
            <person name="Tice H."/>
            <person name="Pitluck S."/>
            <person name="Chain P."/>
            <person name="Malfatti S."/>
            <person name="Shin M."/>
            <person name="Vergez L."/>
            <person name="Schmutz J."/>
            <person name="Larimer F."/>
            <person name="Land M."/>
            <person name="Hauser L."/>
            <person name="Pelletier D.A."/>
            <person name="Kyrpides N."/>
            <person name="Lykidis A."/>
            <person name="Oda Y."/>
            <person name="Harwood C.S."/>
            <person name="Richardson P."/>
        </authorList>
    </citation>
    <scope>NUCLEOTIDE SEQUENCE [LARGE SCALE GENOMIC DNA]</scope>
    <source>
        <strain evidence="2 3">BisB5</strain>
    </source>
</reference>